<evidence type="ECO:0000313" key="5">
    <source>
        <dbReference type="Proteomes" id="UP000054359"/>
    </source>
</evidence>
<sequence>MVSTLKSFLNPTILLLDVFPFLLEIIKPTLRPVNTQLYSQQEKNELQRIIELMLAFNLNYRQERTPEGIYNYVLDPNIEELIKLGNLKPKRMLTYSAKQMIAREVEMEQMRKGDNSTDVKEEKAKKESDTKRLLEPKTAQKKEIEAEKPLLDFFGRRIIVSENSK</sequence>
<organism evidence="4 5">
    <name type="scientific">Stegodyphus mimosarum</name>
    <name type="common">African social velvet spider</name>
    <dbReference type="NCBI Taxonomy" id="407821"/>
    <lineage>
        <taxon>Eukaryota</taxon>
        <taxon>Metazoa</taxon>
        <taxon>Ecdysozoa</taxon>
        <taxon>Arthropoda</taxon>
        <taxon>Chelicerata</taxon>
        <taxon>Arachnida</taxon>
        <taxon>Araneae</taxon>
        <taxon>Araneomorphae</taxon>
        <taxon>Entelegynae</taxon>
        <taxon>Eresoidea</taxon>
        <taxon>Eresidae</taxon>
        <taxon>Stegodyphus</taxon>
    </lineage>
</organism>
<name>A0A087TM73_STEMI</name>
<protein>
    <submittedName>
        <fullName evidence="4">Chromosome transmission fidelity protein 18-like protein</fullName>
    </submittedName>
</protein>
<dbReference type="OrthoDB" id="6485873at2759"/>
<evidence type="ECO:0000313" key="4">
    <source>
        <dbReference type="EMBL" id="KFM66212.1"/>
    </source>
</evidence>
<evidence type="ECO:0000256" key="3">
    <source>
        <dbReference type="SAM" id="MobiDB-lite"/>
    </source>
</evidence>
<proteinExistence type="predicted"/>
<dbReference type="Proteomes" id="UP000054359">
    <property type="component" value="Unassembled WGS sequence"/>
</dbReference>
<reference evidence="4 5" key="1">
    <citation type="submission" date="2013-11" db="EMBL/GenBank/DDBJ databases">
        <title>Genome sequencing of Stegodyphus mimosarum.</title>
        <authorList>
            <person name="Bechsgaard J."/>
        </authorList>
    </citation>
    <scope>NUCLEOTIDE SEQUENCE [LARGE SCALE GENOMIC DNA]</scope>
</reference>
<comment type="subcellular location">
    <subcellularLocation>
        <location evidence="1">Nucleus</location>
    </subcellularLocation>
</comment>
<dbReference type="InterPro" id="IPR053016">
    <property type="entry name" value="CTF18-RFC_complex"/>
</dbReference>
<dbReference type="STRING" id="407821.A0A087TM73"/>
<dbReference type="OMA" id="HIMINYN"/>
<feature type="non-terminal residue" evidence="4">
    <location>
        <position position="165"/>
    </location>
</feature>
<gene>
    <name evidence="4" type="ORF">X975_08965</name>
</gene>
<keyword evidence="5" id="KW-1185">Reference proteome</keyword>
<evidence type="ECO:0000256" key="1">
    <source>
        <dbReference type="ARBA" id="ARBA00004123"/>
    </source>
</evidence>
<feature type="region of interest" description="Disordered" evidence="3">
    <location>
        <begin position="109"/>
        <end position="140"/>
    </location>
</feature>
<evidence type="ECO:0000256" key="2">
    <source>
        <dbReference type="ARBA" id="ARBA00023242"/>
    </source>
</evidence>
<keyword evidence="2" id="KW-0539">Nucleus</keyword>
<dbReference type="GO" id="GO:0005634">
    <property type="term" value="C:nucleus"/>
    <property type="evidence" value="ECO:0007669"/>
    <property type="project" value="UniProtKB-SubCell"/>
</dbReference>
<dbReference type="EMBL" id="KK115857">
    <property type="protein sequence ID" value="KFM66212.1"/>
    <property type="molecule type" value="Genomic_DNA"/>
</dbReference>
<dbReference type="PANTHER" id="PTHR46765">
    <property type="entry name" value="P-LOOP CONTAINING NUCLEOSIDE TRIPHOSPHATE HYDROLASES SUPERFAMILY PROTEIN"/>
    <property type="match status" value="1"/>
</dbReference>
<dbReference type="PANTHER" id="PTHR46765:SF1">
    <property type="entry name" value="P-LOOP CONTAINING NUCLEOSIDE TRIPHOSPHATE HYDROLASES SUPERFAMILY PROTEIN"/>
    <property type="match status" value="1"/>
</dbReference>
<dbReference type="AlphaFoldDB" id="A0A087TM73"/>
<accession>A0A087TM73</accession>